<keyword evidence="8" id="KW-0012">Acyltransferase</keyword>
<feature type="domain" description="RanBD1" evidence="6">
    <location>
        <begin position="147"/>
        <end position="280"/>
    </location>
</feature>
<proteinExistence type="predicted"/>
<evidence type="ECO:0000256" key="5">
    <source>
        <dbReference type="SAM" id="MobiDB-lite"/>
    </source>
</evidence>
<dbReference type="PROSITE" id="PS50199">
    <property type="entry name" value="ZF_RANBP2_2"/>
    <property type="match status" value="1"/>
</dbReference>
<dbReference type="PANTHER" id="PTHR23138:SF87">
    <property type="entry name" value="E3 SUMO-PROTEIN LIGASE RANBP2"/>
    <property type="match status" value="1"/>
</dbReference>
<dbReference type="SMART" id="SM00547">
    <property type="entry name" value="ZnF_RBZ"/>
    <property type="match status" value="1"/>
</dbReference>
<sequence>MQFFSNSIFISELQRSIFGTSPGAQNASSTSPDKLLANPVSMVTSVAPGSSASKGAFSFGQQSLKTDTRSTSSFGQVSSTTPGGVHNLITSATKASTTTPGADGNTCKFPLKENIIACKLSKETSLANSPLKTSDGYMDQGYEPNVNFKPVIDLPDLIETQTDEEEEAVFCEQATLFRFDNGQWKENTIVQLKLLRLKQTKRVRLFMRRDRVLKVCANHFLTKEMKLSPMQSSKKAWYWDVHFQYKGKIQITKIAVCFKGEDLALKFKATFEKMQSELDQVQSNQVEKEHAKTVNTDKPSLGSMFKIEEGSWSCPSCLVLNKSDVQKCATCRTLKTGTKREDVKQTESSNIFGLPSAIRSQTLQFQEGQITTGKVEKKDPPLMSSSLVSMSSTQSVNSAMYTIPGAQPQSTESHQPIDGPSPGAHTAGTVSSSSSNLTTLPLVCSLQSASTSPDKPLANPVSMVTTNAPGSSAPKGIFRFGQQPVTSGTQSTFSFGHVPSLNPGAGKNISPSSTKASTTNSGAVGNICISPQKKNVIACKSSKETSLVTSPLKISDNSVLRGKEPDFKPVIDLPDGVETKNGEKEGETVFCEKATLLRFDDGF</sequence>
<evidence type="ECO:0000256" key="4">
    <source>
        <dbReference type="PROSITE-ProRule" id="PRU00322"/>
    </source>
</evidence>
<dbReference type="PANTHER" id="PTHR23138">
    <property type="entry name" value="RAN BINDING PROTEIN"/>
    <property type="match status" value="1"/>
</dbReference>
<dbReference type="Gene3D" id="4.10.1060.10">
    <property type="entry name" value="Zinc finger, RanBP2-type"/>
    <property type="match status" value="1"/>
</dbReference>
<dbReference type="PROSITE" id="PS01358">
    <property type="entry name" value="ZF_RANBP2_1"/>
    <property type="match status" value="1"/>
</dbReference>
<evidence type="ECO:0000256" key="1">
    <source>
        <dbReference type="ARBA" id="ARBA00022723"/>
    </source>
</evidence>
<organism evidence="8 9">
    <name type="scientific">Mytilus edulis</name>
    <name type="common">Blue mussel</name>
    <dbReference type="NCBI Taxonomy" id="6550"/>
    <lineage>
        <taxon>Eukaryota</taxon>
        <taxon>Metazoa</taxon>
        <taxon>Spiralia</taxon>
        <taxon>Lophotrochozoa</taxon>
        <taxon>Mollusca</taxon>
        <taxon>Bivalvia</taxon>
        <taxon>Autobranchia</taxon>
        <taxon>Pteriomorphia</taxon>
        <taxon>Mytilida</taxon>
        <taxon>Mytiloidea</taxon>
        <taxon>Mytilidae</taxon>
        <taxon>Mytilinae</taxon>
        <taxon>Mytilus</taxon>
    </lineage>
</organism>
<keyword evidence="8" id="KW-0808">Transferase</keyword>
<keyword evidence="2 4" id="KW-0863">Zinc-finger</keyword>
<dbReference type="SMART" id="SM00160">
    <property type="entry name" value="RanBD"/>
    <property type="match status" value="1"/>
</dbReference>
<dbReference type="Pfam" id="PF00638">
    <property type="entry name" value="Ran_BP1"/>
    <property type="match status" value="1"/>
</dbReference>
<evidence type="ECO:0000313" key="9">
    <source>
        <dbReference type="Proteomes" id="UP000683360"/>
    </source>
</evidence>
<feature type="domain" description="RanBD1" evidence="6">
    <location>
        <begin position="566"/>
        <end position="603"/>
    </location>
</feature>
<dbReference type="InterPro" id="IPR011993">
    <property type="entry name" value="PH-like_dom_sf"/>
</dbReference>
<keyword evidence="1" id="KW-0479">Metal-binding</keyword>
<protein>
    <submittedName>
        <fullName evidence="8">RANBP2</fullName>
        <ecNumber evidence="8">2.3.2.-</ecNumber>
    </submittedName>
</protein>
<evidence type="ECO:0000259" key="6">
    <source>
        <dbReference type="PROSITE" id="PS50196"/>
    </source>
</evidence>
<reference evidence="8" key="1">
    <citation type="submission" date="2021-03" db="EMBL/GenBank/DDBJ databases">
        <authorList>
            <person name="Bekaert M."/>
        </authorList>
    </citation>
    <scope>NUCLEOTIDE SEQUENCE</scope>
</reference>
<dbReference type="EC" id="2.3.2.-" evidence="8"/>
<dbReference type="EMBL" id="CAJPWZ010002628">
    <property type="protein sequence ID" value="CAG2242091.1"/>
    <property type="molecule type" value="Genomic_DNA"/>
</dbReference>
<evidence type="ECO:0000256" key="2">
    <source>
        <dbReference type="ARBA" id="ARBA00022771"/>
    </source>
</evidence>
<dbReference type="SUPFAM" id="SSF90209">
    <property type="entry name" value="Ran binding protein zinc finger-like"/>
    <property type="match status" value="1"/>
</dbReference>
<evidence type="ECO:0000256" key="3">
    <source>
        <dbReference type="ARBA" id="ARBA00022833"/>
    </source>
</evidence>
<feature type="domain" description="RanBP2-type" evidence="7">
    <location>
        <begin position="308"/>
        <end position="337"/>
    </location>
</feature>
<dbReference type="InterPro" id="IPR001876">
    <property type="entry name" value="Znf_RanBP2"/>
</dbReference>
<dbReference type="SUPFAM" id="SSF50729">
    <property type="entry name" value="PH domain-like"/>
    <property type="match status" value="1"/>
</dbReference>
<dbReference type="Proteomes" id="UP000683360">
    <property type="component" value="Unassembled WGS sequence"/>
</dbReference>
<name>A0A8S3U8G7_MYTED</name>
<dbReference type="InterPro" id="IPR036443">
    <property type="entry name" value="Znf_RanBP2_sf"/>
</dbReference>
<dbReference type="GO" id="GO:0016746">
    <property type="term" value="F:acyltransferase activity"/>
    <property type="evidence" value="ECO:0007669"/>
    <property type="project" value="UniProtKB-KW"/>
</dbReference>
<dbReference type="PROSITE" id="PS50196">
    <property type="entry name" value="RANBD1"/>
    <property type="match status" value="2"/>
</dbReference>
<dbReference type="AlphaFoldDB" id="A0A8S3U8G7"/>
<comment type="caution">
    <text evidence="8">The sequence shown here is derived from an EMBL/GenBank/DDBJ whole genome shotgun (WGS) entry which is preliminary data.</text>
</comment>
<accession>A0A8S3U8G7</accession>
<dbReference type="GO" id="GO:0008270">
    <property type="term" value="F:zinc ion binding"/>
    <property type="evidence" value="ECO:0007669"/>
    <property type="project" value="UniProtKB-KW"/>
</dbReference>
<feature type="region of interest" description="Disordered" evidence="5">
    <location>
        <begin position="404"/>
        <end position="433"/>
    </location>
</feature>
<keyword evidence="9" id="KW-1185">Reference proteome</keyword>
<dbReference type="InterPro" id="IPR045255">
    <property type="entry name" value="RanBP1-like"/>
</dbReference>
<evidence type="ECO:0000313" key="8">
    <source>
        <dbReference type="EMBL" id="CAG2242091.1"/>
    </source>
</evidence>
<dbReference type="InterPro" id="IPR000156">
    <property type="entry name" value="Ran_bind_dom"/>
</dbReference>
<keyword evidence="3" id="KW-0862">Zinc</keyword>
<dbReference type="Gene3D" id="2.30.29.30">
    <property type="entry name" value="Pleckstrin-homology domain (PH domain)/Phosphotyrosine-binding domain (PTB)"/>
    <property type="match status" value="2"/>
</dbReference>
<gene>
    <name evidence="8" type="ORF">MEDL_54286</name>
</gene>
<evidence type="ECO:0000259" key="7">
    <source>
        <dbReference type="PROSITE" id="PS50199"/>
    </source>
</evidence>
<dbReference type="OrthoDB" id="2357150at2759"/>